<gene>
    <name evidence="1" type="ORF">DSO57_1008819</name>
</gene>
<reference evidence="1" key="1">
    <citation type="submission" date="2022-04" db="EMBL/GenBank/DDBJ databases">
        <title>Genome of the entomopathogenic fungus Entomophthora muscae.</title>
        <authorList>
            <person name="Elya C."/>
            <person name="Lovett B.R."/>
            <person name="Lee E."/>
            <person name="Macias A.M."/>
            <person name="Hajek A.E."/>
            <person name="De Bivort B.L."/>
            <person name="Kasson M.T."/>
            <person name="De Fine Licht H.H."/>
            <person name="Stajich J.E."/>
        </authorList>
    </citation>
    <scope>NUCLEOTIDE SEQUENCE</scope>
    <source>
        <strain evidence="1">Berkeley</strain>
    </source>
</reference>
<comment type="caution">
    <text evidence="1">The sequence shown here is derived from an EMBL/GenBank/DDBJ whole genome shotgun (WGS) entry which is preliminary data.</text>
</comment>
<protein>
    <submittedName>
        <fullName evidence="1">Uncharacterized protein</fullName>
    </submittedName>
</protein>
<keyword evidence="2" id="KW-1185">Reference proteome</keyword>
<accession>A0ACC2RLL9</accession>
<dbReference type="Proteomes" id="UP001165960">
    <property type="component" value="Unassembled WGS sequence"/>
</dbReference>
<proteinExistence type="predicted"/>
<dbReference type="EMBL" id="QTSX02007127">
    <property type="protein sequence ID" value="KAJ9050998.1"/>
    <property type="molecule type" value="Genomic_DNA"/>
</dbReference>
<evidence type="ECO:0000313" key="2">
    <source>
        <dbReference type="Proteomes" id="UP001165960"/>
    </source>
</evidence>
<organism evidence="1 2">
    <name type="scientific">Entomophthora muscae</name>
    <dbReference type="NCBI Taxonomy" id="34485"/>
    <lineage>
        <taxon>Eukaryota</taxon>
        <taxon>Fungi</taxon>
        <taxon>Fungi incertae sedis</taxon>
        <taxon>Zoopagomycota</taxon>
        <taxon>Entomophthoromycotina</taxon>
        <taxon>Entomophthoromycetes</taxon>
        <taxon>Entomophthorales</taxon>
        <taxon>Entomophthoraceae</taxon>
        <taxon>Entomophthora</taxon>
    </lineage>
</organism>
<sequence>MSSPLPRSGPGRLSQTNSAPHRGPPTPTIPLMNLATLTLMLLLACLTTILTSFPTPSPNSCLIWN</sequence>
<name>A0ACC2RLL9_9FUNG</name>
<evidence type="ECO:0000313" key="1">
    <source>
        <dbReference type="EMBL" id="KAJ9050998.1"/>
    </source>
</evidence>